<name>K0DR91_9BURK</name>
<feature type="compositionally biased region" description="Basic residues" evidence="1">
    <location>
        <begin position="1"/>
        <end position="16"/>
    </location>
</feature>
<dbReference type="HOGENOM" id="CLU_2680618_0_0_4"/>
<reference evidence="2 3" key="1">
    <citation type="journal article" date="2012" name="J. Bacteriol.">
        <title>Complete Genome Sequence of Burkholderia phenoliruptrix BR3459a (CLA1), a Heat-Tolerant, Nitrogen-Fixing Symbiont of Mimosa flocculosa.</title>
        <authorList>
            <person name="de Oliveira Cunha C."/>
            <person name="Goda Zuleta L.F."/>
            <person name="Paula de Almeida L.G."/>
            <person name="Prioli Ciapina L."/>
            <person name="Lustrino Borges W."/>
            <person name="Pitard R.M."/>
            <person name="Baldani J.I."/>
            <person name="Straliotto R."/>
            <person name="de Faria S.M."/>
            <person name="Hungria M."/>
            <person name="Sousa Cavada B."/>
            <person name="Mercante F.M."/>
            <person name="Ribeiro de Vasconcelos A.T."/>
        </authorList>
    </citation>
    <scope>NUCLEOTIDE SEQUENCE [LARGE SCALE GENOMIC DNA]</scope>
    <source>
        <strain evidence="2 3">BR3459a</strain>
    </source>
</reference>
<organism evidence="2 3">
    <name type="scientific">Paraburkholderia phenoliruptrix BR3459a</name>
    <dbReference type="NCBI Taxonomy" id="1229205"/>
    <lineage>
        <taxon>Bacteria</taxon>
        <taxon>Pseudomonadati</taxon>
        <taxon>Pseudomonadota</taxon>
        <taxon>Betaproteobacteria</taxon>
        <taxon>Burkholderiales</taxon>
        <taxon>Burkholderiaceae</taxon>
        <taxon>Paraburkholderia</taxon>
    </lineage>
</organism>
<dbReference type="STRING" id="1229205.BUPH_02881"/>
<dbReference type="Proteomes" id="UP000010105">
    <property type="component" value="Chromosome 1"/>
</dbReference>
<evidence type="ECO:0000313" key="2">
    <source>
        <dbReference type="EMBL" id="AFT86458.1"/>
    </source>
</evidence>
<dbReference type="KEGG" id="bpx:BUPH_02881"/>
<accession>K0DR91</accession>
<dbReference type="EMBL" id="CP003863">
    <property type="protein sequence ID" value="AFT86458.1"/>
    <property type="molecule type" value="Genomic_DNA"/>
</dbReference>
<feature type="compositionally biased region" description="Basic and acidic residues" evidence="1">
    <location>
        <begin position="19"/>
        <end position="30"/>
    </location>
</feature>
<sequence>MVPAGGRRRIRRRTSGARRSSEKPFGEHAWHCSAARPSQMAQKITESAANRRTLADVSAQRQSNQVAPQQFFAL</sequence>
<evidence type="ECO:0000256" key="1">
    <source>
        <dbReference type="SAM" id="MobiDB-lite"/>
    </source>
</evidence>
<protein>
    <submittedName>
        <fullName evidence="2">Uncharacterized protein</fullName>
    </submittedName>
</protein>
<feature type="region of interest" description="Disordered" evidence="1">
    <location>
        <begin position="1"/>
        <end position="36"/>
    </location>
</feature>
<dbReference type="PATRIC" id="fig|1229205.11.peg.2681"/>
<gene>
    <name evidence="2" type="ORF">BUPH_02881</name>
</gene>
<evidence type="ECO:0000313" key="3">
    <source>
        <dbReference type="Proteomes" id="UP000010105"/>
    </source>
</evidence>
<dbReference type="AlphaFoldDB" id="K0DR91"/>
<proteinExistence type="predicted"/>